<dbReference type="FunFam" id="3.40.50.720:FF:000015">
    <property type="entry name" value="Ubiquitin-activating enzyme E1 1"/>
    <property type="match status" value="1"/>
</dbReference>
<dbReference type="InterPro" id="IPR032418">
    <property type="entry name" value="E1_FCCH"/>
</dbReference>
<dbReference type="InterPro" id="IPR000594">
    <property type="entry name" value="ThiF_NAD_FAD-bd"/>
</dbReference>
<dbReference type="InterPro" id="IPR032420">
    <property type="entry name" value="E1_4HB"/>
</dbReference>
<keyword evidence="6 11" id="KW-0547">Nucleotide-binding</keyword>
<dbReference type="InterPro" id="IPR045886">
    <property type="entry name" value="ThiF/MoeB/HesA"/>
</dbReference>
<dbReference type="InterPro" id="IPR042449">
    <property type="entry name" value="Ub-E1_IAD_1"/>
</dbReference>
<dbReference type="AlphaFoldDB" id="A0A9P7B1B6"/>
<comment type="caution">
    <text evidence="14">The sequence shown here is derived from an EMBL/GenBank/DDBJ whole genome shotgun (WGS) entry which is preliminary data.</text>
</comment>
<evidence type="ECO:0000256" key="4">
    <source>
        <dbReference type="ARBA" id="ARBA00012990"/>
    </source>
</evidence>
<dbReference type="Gene3D" id="3.10.290.60">
    <property type="entry name" value="Ubiquitin-activating enzyme E1, UFD domain"/>
    <property type="match status" value="1"/>
</dbReference>
<comment type="pathway">
    <text evidence="2">Protein modification; protein ubiquitination.</text>
</comment>
<feature type="active site" description="Glycyl thioester intermediate" evidence="10">
    <location>
        <position position="664"/>
    </location>
</feature>
<gene>
    <name evidence="14" type="ORF">D0Z07_0540</name>
</gene>
<dbReference type="SMART" id="SM00985">
    <property type="entry name" value="UBA_e1_C"/>
    <property type="match status" value="1"/>
</dbReference>
<evidence type="ECO:0000256" key="11">
    <source>
        <dbReference type="RuleBase" id="RU000519"/>
    </source>
</evidence>
<dbReference type="FunFam" id="2.40.30.180:FF:000001">
    <property type="entry name" value="ubiquitin-like modifier-activating enzyme 1"/>
    <property type="match status" value="1"/>
</dbReference>
<evidence type="ECO:0000259" key="13">
    <source>
        <dbReference type="SMART" id="SM00985"/>
    </source>
</evidence>
<evidence type="ECO:0000256" key="10">
    <source>
        <dbReference type="PROSITE-ProRule" id="PRU10132"/>
    </source>
</evidence>
<evidence type="ECO:0000256" key="2">
    <source>
        <dbReference type="ARBA" id="ARBA00004906"/>
    </source>
</evidence>
<dbReference type="FunFam" id="3.50.50.80:FF:000001">
    <property type="entry name" value="ubiquitin-like modifier-activating enzyme 1"/>
    <property type="match status" value="1"/>
</dbReference>
<accession>A0A9P7B1B6</accession>
<evidence type="ECO:0000313" key="14">
    <source>
        <dbReference type="EMBL" id="KAG0653024.1"/>
    </source>
</evidence>
<dbReference type="Gene3D" id="2.40.30.180">
    <property type="entry name" value="Ubiquitin-activating enzyme E1, FCCH domain"/>
    <property type="match status" value="1"/>
</dbReference>
<dbReference type="Pfam" id="PF16190">
    <property type="entry name" value="E1_FCCH"/>
    <property type="match status" value="1"/>
</dbReference>
<dbReference type="Gene3D" id="3.40.50.720">
    <property type="entry name" value="NAD(P)-binding Rossmann-like Domain"/>
    <property type="match status" value="1"/>
</dbReference>
<evidence type="ECO:0000256" key="9">
    <source>
        <dbReference type="ARBA" id="ARBA00073786"/>
    </source>
</evidence>
<evidence type="ECO:0000256" key="5">
    <source>
        <dbReference type="ARBA" id="ARBA00022598"/>
    </source>
</evidence>
<dbReference type="PROSITE" id="PS00865">
    <property type="entry name" value="UBIQUITIN_ACTIVAT_2"/>
    <property type="match status" value="1"/>
</dbReference>
<dbReference type="GO" id="GO:0016925">
    <property type="term" value="P:protein sumoylation"/>
    <property type="evidence" value="ECO:0007669"/>
    <property type="project" value="TreeGrafter"/>
</dbReference>
<dbReference type="InterPro" id="IPR019572">
    <property type="entry name" value="UBA_E1_SCCH"/>
</dbReference>
<dbReference type="Proteomes" id="UP000785200">
    <property type="component" value="Unassembled WGS sequence"/>
</dbReference>
<feature type="non-terminal residue" evidence="14">
    <location>
        <position position="1"/>
    </location>
</feature>
<sequence>NPGDYGLDLNSVDQRSLSLGPDPNATIPSQVLVNGEGKLGKRKLSDAETSQPPLKRKMADTAADVDMETKMQVDESVVGNDDIDESLYSRQLYVLGHEAMKRMGASNVLIVGLKGLGVEIAKNIALAGVKSLTLYDPAPAQISDLSSQFFLHIEDVGKPRAAVTAPRVAELNAYTPVSVHQSNSLTTDFSQFDKYQVVVLTNTSLKDQLIIGEYLHQKGIYLVVADTFGLFGSIFCDFGKQFTIIDPTGEAAVSGIVAGVDEEGLVSALDETRHGLEDGDFVTFTELEGMEALNSAEPRKITVKGPYTFSIGDVSGLGTYKRGGMYTQVKMPKFLDFKPIATAMKEPEFLISDYAKFDRPQQLHLGFQALHAFAETHNSLPRPYNADDATVLIGSAKAFVDKEKVDIEIDEKLIQELAFQAQGDLSPMAAFFGGLAAQEVLKAVSGKFHPINQYLYFDSLESLPSNYKRSEALCAPTGSRYDGQIAVFGQEFQEKLANTNEFLVGAGAIGCEMLKNWAMIGLATGPKGKISVTDMDSIEKSNLNRQFLFRPKDVGSLKSEAAAVAVQAMNPDLQGHIVTMRDRVGQDTEEVFNEDFWNQLDGVTNALDNVDARTYVDRRCVFFRKPLLESGTLGTKGNTQVILPFKTESYSSSQDPPEQSFPMCTLRSFPNKIEHTIAWAREVFEGYFIKPAETVNLYLSQSDYINTTLKQGGNEKATLEMIQDFLVQDKPLSVEDCIKWARLQFEKQYNNAIQQLLYNFPKDSVSSSGQPFWSGPKRAPDPLKFDPSNEYHWNFVVAGANLHAFNYGINTAGLDASTINKVLENMIIPDFSPSSSVKIQADDSEPDPNANAASFNDESELQDIKDKLPEPKSLAGYKLQPVEFEKDDDTNHHIDFITAASNLRAENYKIELADRHKTKFIAGKIIPAIATTTALVTGLVILELYKVLDGNDDIEKYKNGFVNLALPFFGFSEPIASPKDKYAGKNGDVSIDKLWDRFEVENVTLQQLLDQFEDKGLTITMLSSGVSLLYASFYAKSKNAERLPMKLSDLVASVSKTPIPSHQKNVIFEICVEDQTGEDVEVPYIMMKMGN</sequence>
<dbReference type="InterPro" id="IPR042063">
    <property type="entry name" value="Ubi_acti_E1_SCCH"/>
</dbReference>
<dbReference type="GO" id="GO:0004839">
    <property type="term" value="F:ubiquitin activating enzyme activity"/>
    <property type="evidence" value="ECO:0007669"/>
    <property type="project" value="UniProtKB-EC"/>
</dbReference>
<dbReference type="InterPro" id="IPR000011">
    <property type="entry name" value="UBQ/SUMO-activ_enz_E1-like"/>
</dbReference>
<dbReference type="GO" id="GO:0031510">
    <property type="term" value="C:SUMO activating enzyme complex"/>
    <property type="evidence" value="ECO:0007669"/>
    <property type="project" value="TreeGrafter"/>
</dbReference>
<dbReference type="SUPFAM" id="SSF69572">
    <property type="entry name" value="Activating enzymes of the ubiquitin-like proteins"/>
    <property type="match status" value="2"/>
</dbReference>
<proteinExistence type="inferred from homology"/>
<dbReference type="PANTHER" id="PTHR10953">
    <property type="entry name" value="UBIQUITIN-ACTIVATING ENZYME E1"/>
    <property type="match status" value="1"/>
</dbReference>
<dbReference type="OrthoDB" id="10252231at2759"/>
<evidence type="ECO:0000256" key="1">
    <source>
        <dbReference type="ARBA" id="ARBA00000488"/>
    </source>
</evidence>
<dbReference type="FunFam" id="1.10.10.2660:FF:000001">
    <property type="entry name" value="Ubiquitin-activating enzyme E1 1"/>
    <property type="match status" value="1"/>
</dbReference>
<dbReference type="InterPro" id="IPR035985">
    <property type="entry name" value="Ubiquitin-activating_enz"/>
</dbReference>
<dbReference type="EC" id="6.2.1.45" evidence="4"/>
<organism evidence="14 15">
    <name type="scientific">Hyphodiscus hymeniophilus</name>
    <dbReference type="NCBI Taxonomy" id="353542"/>
    <lineage>
        <taxon>Eukaryota</taxon>
        <taxon>Fungi</taxon>
        <taxon>Dikarya</taxon>
        <taxon>Ascomycota</taxon>
        <taxon>Pezizomycotina</taxon>
        <taxon>Leotiomycetes</taxon>
        <taxon>Helotiales</taxon>
        <taxon>Hyphodiscaceae</taxon>
        <taxon>Hyphodiscus</taxon>
    </lineage>
</organism>
<dbReference type="InterPro" id="IPR033127">
    <property type="entry name" value="UBQ-activ_enz_E1_Cys_AS"/>
</dbReference>
<dbReference type="GO" id="GO:0005524">
    <property type="term" value="F:ATP binding"/>
    <property type="evidence" value="ECO:0007669"/>
    <property type="project" value="UniProtKB-KW"/>
</dbReference>
<keyword evidence="8 11" id="KW-0067">ATP-binding</keyword>
<feature type="region of interest" description="Disordered" evidence="12">
    <location>
        <begin position="837"/>
        <end position="861"/>
    </location>
</feature>
<dbReference type="Pfam" id="PF00899">
    <property type="entry name" value="ThiF"/>
    <property type="match status" value="1"/>
</dbReference>
<dbReference type="Gene3D" id="1.10.10.2660">
    <property type="entry name" value="Ubiquitin-activating enzyme E1, SCCH domain"/>
    <property type="match status" value="1"/>
</dbReference>
<reference evidence="14" key="1">
    <citation type="submission" date="2019-07" db="EMBL/GenBank/DDBJ databases">
        <title>Hyphodiscus hymeniophilus genome sequencing and assembly.</title>
        <authorList>
            <person name="Kramer G."/>
            <person name="Nodwell J."/>
        </authorList>
    </citation>
    <scope>NUCLEOTIDE SEQUENCE</scope>
    <source>
        <strain evidence="14">ATCC 34498</strain>
    </source>
</reference>
<dbReference type="CDD" id="cd01491">
    <property type="entry name" value="Ube1_repeat1"/>
    <property type="match status" value="1"/>
</dbReference>
<evidence type="ECO:0000256" key="12">
    <source>
        <dbReference type="SAM" id="MobiDB-lite"/>
    </source>
</evidence>
<dbReference type="Pfam" id="PF16191">
    <property type="entry name" value="E1_4HB"/>
    <property type="match status" value="1"/>
</dbReference>
<dbReference type="NCBIfam" id="TIGR01408">
    <property type="entry name" value="Ube1"/>
    <property type="match status" value="1"/>
</dbReference>
<dbReference type="PANTHER" id="PTHR10953:SF4">
    <property type="entry name" value="UBIQUITIN-ACTIVATING ENZYME E1 C-TERMINAL DOMAIN-CONTAINING PROTEIN"/>
    <property type="match status" value="1"/>
</dbReference>
<dbReference type="InterPro" id="IPR038252">
    <property type="entry name" value="UBA_E1_C_sf"/>
</dbReference>
<evidence type="ECO:0000256" key="6">
    <source>
        <dbReference type="ARBA" id="ARBA00022741"/>
    </source>
</evidence>
<evidence type="ECO:0000256" key="8">
    <source>
        <dbReference type="ARBA" id="ARBA00022840"/>
    </source>
</evidence>
<dbReference type="InterPro" id="IPR018075">
    <property type="entry name" value="UBQ-activ_enz_E1"/>
</dbReference>
<keyword evidence="15" id="KW-1185">Reference proteome</keyword>
<dbReference type="Pfam" id="PF10585">
    <property type="entry name" value="UBA_E1_SCCH"/>
    <property type="match status" value="1"/>
</dbReference>
<dbReference type="Gene3D" id="3.50.50.80">
    <property type="entry name" value="Ubiquitin-activating enzyme E1, inactive adenylation domain, subdomain 1"/>
    <property type="match status" value="1"/>
</dbReference>
<dbReference type="Pfam" id="PF09358">
    <property type="entry name" value="E1_UFD"/>
    <property type="match status" value="1"/>
</dbReference>
<protein>
    <recommendedName>
        <fullName evidence="9">Ubiquitin-activating enzyme E1 1</fullName>
        <ecNumber evidence="4">6.2.1.45</ecNumber>
    </recommendedName>
</protein>
<dbReference type="FunFam" id="3.10.290.60:FF:000002">
    <property type="entry name" value="Ubiquitin-like modifier-activating enzyme 1"/>
    <property type="match status" value="1"/>
</dbReference>
<comment type="catalytic activity">
    <reaction evidence="1">
        <text>ATP + ubiquitin + [E1 ubiquitin-activating enzyme]-L-cysteine = AMP + diphosphate + S-ubiquitinyl-[E1 ubiquitin-activating enzyme]-L-cysteine.</text>
        <dbReference type="EC" id="6.2.1.45"/>
    </reaction>
</comment>
<dbReference type="InterPro" id="IPR042302">
    <property type="entry name" value="E1_FCCH_sf"/>
</dbReference>
<feature type="region of interest" description="Disordered" evidence="12">
    <location>
        <begin position="1"/>
        <end position="57"/>
    </location>
</feature>
<dbReference type="GO" id="GO:0019948">
    <property type="term" value="F:SUMO activating enzyme activity"/>
    <property type="evidence" value="ECO:0007669"/>
    <property type="project" value="TreeGrafter"/>
</dbReference>
<name>A0A9P7B1B6_9HELO</name>
<dbReference type="FunFam" id="3.40.50.12550:FF:000001">
    <property type="entry name" value="Ubiquitin-activating enzyme E1 1"/>
    <property type="match status" value="1"/>
</dbReference>
<comment type="similarity">
    <text evidence="3 11">Belongs to the ubiquitin-activating E1 family.</text>
</comment>
<evidence type="ECO:0000256" key="7">
    <source>
        <dbReference type="ARBA" id="ARBA00022786"/>
    </source>
</evidence>
<evidence type="ECO:0000256" key="3">
    <source>
        <dbReference type="ARBA" id="ARBA00005673"/>
    </source>
</evidence>
<dbReference type="InterPro" id="IPR018965">
    <property type="entry name" value="Ub-activating_enz_E1_C"/>
</dbReference>
<dbReference type="EMBL" id="VNKQ01000002">
    <property type="protein sequence ID" value="KAG0653024.1"/>
    <property type="molecule type" value="Genomic_DNA"/>
</dbReference>
<dbReference type="CDD" id="cd01490">
    <property type="entry name" value="Ube1_repeat2"/>
    <property type="match status" value="1"/>
</dbReference>
<feature type="domain" description="Ubiquitin-activating enzyme E1 C-terminal" evidence="13">
    <location>
        <begin position="957"/>
        <end position="1085"/>
    </location>
</feature>
<keyword evidence="5 11" id="KW-0436">Ligase</keyword>
<dbReference type="PRINTS" id="PR01849">
    <property type="entry name" value="UBIQUITINACT"/>
</dbReference>
<evidence type="ECO:0000313" key="15">
    <source>
        <dbReference type="Proteomes" id="UP000785200"/>
    </source>
</evidence>
<keyword evidence="7 11" id="KW-0833">Ubl conjugation pathway</keyword>
<dbReference type="Gene3D" id="3.40.50.12550">
    <property type="entry name" value="Ubiquitin-activating enzyme E1, inactive adenylation domain, subdomain 2"/>
    <property type="match status" value="1"/>
</dbReference>
<dbReference type="GO" id="GO:0005737">
    <property type="term" value="C:cytoplasm"/>
    <property type="evidence" value="ECO:0007669"/>
    <property type="project" value="TreeGrafter"/>
</dbReference>